<dbReference type="EMBL" id="CP015839">
    <property type="protein sequence ID" value="ANG63737.1"/>
    <property type="molecule type" value="Genomic_DNA"/>
</dbReference>
<dbReference type="SUPFAM" id="SSF50475">
    <property type="entry name" value="FMN-binding split barrel"/>
    <property type="match status" value="1"/>
</dbReference>
<protein>
    <recommendedName>
        <fullName evidence="2">Flavin reductase like domain-containing protein</fullName>
    </recommendedName>
</protein>
<feature type="domain" description="Flavin reductase like" evidence="2">
    <location>
        <begin position="18"/>
        <end position="165"/>
    </location>
</feature>
<sequence length="173" mass="18730">MCRIIKRPIDSSDLRKTLSTYPTGVSVVTATGLDKQPRGMTINSLVSISLDPPLLGWCLDLKAASFADFAHCRFFSLSVLSLQQAALAKRFATRGIDKFAGLDCRPGPEGGEDAPLLIADACAWISCKLYRFVPLGDHLMLVGEVLHVEQGDAHPLVFAAGRFTNLDAEQQLA</sequence>
<gene>
    <name evidence="3" type="ORF">A8C75_15440</name>
</gene>
<keyword evidence="1" id="KW-0560">Oxidoreductase</keyword>
<dbReference type="PANTHER" id="PTHR30466">
    <property type="entry name" value="FLAVIN REDUCTASE"/>
    <property type="match status" value="1"/>
</dbReference>
<dbReference type="GO" id="GO:0010181">
    <property type="term" value="F:FMN binding"/>
    <property type="evidence" value="ECO:0007669"/>
    <property type="project" value="InterPro"/>
</dbReference>
<dbReference type="InterPro" id="IPR002563">
    <property type="entry name" value="Flavin_Rdtase-like_dom"/>
</dbReference>
<dbReference type="OrthoDB" id="9792858at2"/>
<evidence type="ECO:0000313" key="3">
    <source>
        <dbReference type="EMBL" id="ANG63737.1"/>
    </source>
</evidence>
<proteinExistence type="predicted"/>
<dbReference type="GO" id="GO:0042602">
    <property type="term" value="F:riboflavin reductase (NADPH) activity"/>
    <property type="evidence" value="ECO:0007669"/>
    <property type="project" value="TreeGrafter"/>
</dbReference>
<evidence type="ECO:0000256" key="1">
    <source>
        <dbReference type="ARBA" id="ARBA00023002"/>
    </source>
</evidence>
<dbReference type="PANTHER" id="PTHR30466:SF1">
    <property type="entry name" value="FMN REDUCTASE (NADH) RUTF"/>
    <property type="match status" value="1"/>
</dbReference>
<dbReference type="RefSeq" id="WP_067384344.1">
    <property type="nucleotide sequence ID" value="NZ_CP015839.1"/>
</dbReference>
<name>A0A1A9F0R8_9GAMM</name>
<evidence type="ECO:0000259" key="2">
    <source>
        <dbReference type="SMART" id="SM00903"/>
    </source>
</evidence>
<dbReference type="Proteomes" id="UP000078070">
    <property type="component" value="Chromosome"/>
</dbReference>
<reference evidence="4" key="1">
    <citation type="submission" date="2016-05" db="EMBL/GenBank/DDBJ databases">
        <authorList>
            <person name="Baek K."/>
            <person name="Yang S.-J."/>
        </authorList>
    </citation>
    <scope>NUCLEOTIDE SEQUENCE [LARGE SCALE GENOMIC DNA]</scope>
    <source>
        <strain evidence="4">ST58-10</strain>
    </source>
</reference>
<dbReference type="InterPro" id="IPR050268">
    <property type="entry name" value="NADH-dep_flavin_reductase"/>
</dbReference>
<dbReference type="AlphaFoldDB" id="A0A1A9F0R8"/>
<dbReference type="Pfam" id="PF01613">
    <property type="entry name" value="Flavin_Reduct"/>
    <property type="match status" value="1"/>
</dbReference>
<evidence type="ECO:0000313" key="4">
    <source>
        <dbReference type="Proteomes" id="UP000078070"/>
    </source>
</evidence>
<reference evidence="3 4" key="2">
    <citation type="journal article" date="2018" name="Int. J. Syst. Evol. Microbiol.">
        <title>Marinobacterium aestuarii sp. nov., a benzene-degrading marine bacterium isolated from estuary sediment.</title>
        <authorList>
            <person name="Bae S.S."/>
            <person name="Jung J."/>
            <person name="Chung D."/>
            <person name="Baek K."/>
        </authorList>
    </citation>
    <scope>NUCLEOTIDE SEQUENCE [LARGE SCALE GENOMIC DNA]</scope>
    <source>
        <strain evidence="3 4">ST58-10</strain>
    </source>
</reference>
<dbReference type="InterPro" id="IPR012349">
    <property type="entry name" value="Split_barrel_FMN-bd"/>
</dbReference>
<dbReference type="STRING" id="1821621.A8C75_15440"/>
<accession>A0A1A9F0R8</accession>
<organism evidence="3 4">
    <name type="scientific">Marinobacterium aestuarii</name>
    <dbReference type="NCBI Taxonomy" id="1821621"/>
    <lineage>
        <taxon>Bacteria</taxon>
        <taxon>Pseudomonadati</taxon>
        <taxon>Pseudomonadota</taxon>
        <taxon>Gammaproteobacteria</taxon>
        <taxon>Oceanospirillales</taxon>
        <taxon>Oceanospirillaceae</taxon>
        <taxon>Marinobacterium</taxon>
    </lineage>
</organism>
<dbReference type="Gene3D" id="2.30.110.10">
    <property type="entry name" value="Electron Transport, Fmn-binding Protein, Chain A"/>
    <property type="match status" value="1"/>
</dbReference>
<keyword evidence="4" id="KW-1185">Reference proteome</keyword>
<dbReference type="SMART" id="SM00903">
    <property type="entry name" value="Flavin_Reduct"/>
    <property type="match status" value="1"/>
</dbReference>
<dbReference type="KEGG" id="mars:A8C75_15440"/>